<dbReference type="PANTHER" id="PTHR43708:SF8">
    <property type="entry name" value="OXIDOREDUCTASE"/>
    <property type="match status" value="1"/>
</dbReference>
<evidence type="ECO:0000313" key="3">
    <source>
        <dbReference type="EMBL" id="GBC99547.1"/>
    </source>
</evidence>
<reference evidence="4" key="1">
    <citation type="submission" date="2017-09" db="EMBL/GenBank/DDBJ databases">
        <title>Metaegenomics of thermophilic ammonia-oxidizing enrichment culture.</title>
        <authorList>
            <person name="Kato S."/>
            <person name="Suzuki K."/>
        </authorList>
    </citation>
    <scope>NUCLEOTIDE SEQUENCE [LARGE SCALE GENOMIC DNA]</scope>
</reference>
<dbReference type="InterPro" id="IPR055170">
    <property type="entry name" value="GFO_IDH_MocA-like_dom"/>
</dbReference>
<dbReference type="PANTHER" id="PTHR43708">
    <property type="entry name" value="CONSERVED EXPRESSED OXIDOREDUCTASE (EUROFUNG)"/>
    <property type="match status" value="1"/>
</dbReference>
<protein>
    <submittedName>
        <fullName evidence="3">1,5-anhydro-D-fructose reductase</fullName>
        <ecNumber evidence="3">1.1.1.292</ecNumber>
    </submittedName>
</protein>
<dbReference type="SUPFAM" id="SSF51735">
    <property type="entry name" value="NAD(P)-binding Rossmann-fold domains"/>
    <property type="match status" value="1"/>
</dbReference>
<dbReference type="Gene3D" id="3.40.50.720">
    <property type="entry name" value="NAD(P)-binding Rossmann-like Domain"/>
    <property type="match status" value="1"/>
</dbReference>
<evidence type="ECO:0000259" key="2">
    <source>
        <dbReference type="Pfam" id="PF22725"/>
    </source>
</evidence>
<evidence type="ECO:0000313" key="4">
    <source>
        <dbReference type="Proteomes" id="UP000236173"/>
    </source>
</evidence>
<keyword evidence="3" id="KW-0560">Oxidoreductase</keyword>
<evidence type="ECO:0000259" key="1">
    <source>
        <dbReference type="Pfam" id="PF01408"/>
    </source>
</evidence>
<dbReference type="InterPro" id="IPR051317">
    <property type="entry name" value="Gfo/Idh/MocA_oxidoreduct"/>
</dbReference>
<feature type="domain" description="GFO/IDH/MocA-like oxidoreductase" evidence="2">
    <location>
        <begin position="133"/>
        <end position="251"/>
    </location>
</feature>
<dbReference type="AlphaFoldDB" id="A0A2H5XEI0"/>
<accession>A0A2H5XEI0</accession>
<dbReference type="Gene3D" id="3.30.360.10">
    <property type="entry name" value="Dihydrodipicolinate Reductase, domain 2"/>
    <property type="match status" value="1"/>
</dbReference>
<name>A0A2H5XEI0_9BACT</name>
<dbReference type="InterPro" id="IPR036291">
    <property type="entry name" value="NAD(P)-bd_dom_sf"/>
</dbReference>
<gene>
    <name evidence="3" type="primary">afr_9</name>
    <name evidence="3" type="ORF">HRbin17_02073</name>
</gene>
<dbReference type="Proteomes" id="UP000236173">
    <property type="component" value="Unassembled WGS sequence"/>
</dbReference>
<proteinExistence type="predicted"/>
<comment type="caution">
    <text evidence="3">The sequence shown here is derived from an EMBL/GenBank/DDBJ whole genome shotgun (WGS) entry which is preliminary data.</text>
</comment>
<sequence length="336" mass="37064">MARLGVCVVGLGWMGRVHCEALASLGEQVALFVCSRDAGKAKEFADRFNAVAWFTDYRHALQDDRVEVVDICLPHDLHLPYALQAFDADKHVLTEKPMARTLDEARQMVQTARQRSKLLAVAENMRTYAHCVRAQQLVYDGAIGEPFFVQVNHFAYYVPQGWRQPLASSGGGSLIDVGHHYVDLAVMLGGRVRTVFATTHRKTVTDIEGEDTAIMHLLYANGATGHLVTSFGMPGTPVAPLFLVAGTEGSVYYEQHGRGLVWHRKGRDPEVVLPPPAMSGRDWWEETIREGVRAFVQGASEGREQPLSADDGLHDMAVIDAGYRSAQTGQPVRVEV</sequence>
<dbReference type="InterPro" id="IPR000683">
    <property type="entry name" value="Gfo/Idh/MocA-like_OxRdtase_N"/>
</dbReference>
<dbReference type="EC" id="1.1.1.292" evidence="3"/>
<feature type="domain" description="Gfo/Idh/MocA-like oxidoreductase N-terminal" evidence="1">
    <location>
        <begin position="5"/>
        <end position="122"/>
    </location>
</feature>
<dbReference type="Pfam" id="PF01408">
    <property type="entry name" value="GFO_IDH_MocA"/>
    <property type="match status" value="1"/>
</dbReference>
<dbReference type="GO" id="GO:0033712">
    <property type="term" value="F:1,5-anhydro-D-fructose reductase (1,5-anhydro-D-mannitol-forming) activity"/>
    <property type="evidence" value="ECO:0007669"/>
    <property type="project" value="UniProtKB-EC"/>
</dbReference>
<dbReference type="SUPFAM" id="SSF55347">
    <property type="entry name" value="Glyceraldehyde-3-phosphate dehydrogenase-like, C-terminal domain"/>
    <property type="match status" value="1"/>
</dbReference>
<dbReference type="EMBL" id="BEHT01000030">
    <property type="protein sequence ID" value="GBC99547.1"/>
    <property type="molecule type" value="Genomic_DNA"/>
</dbReference>
<dbReference type="Pfam" id="PF22725">
    <property type="entry name" value="GFO_IDH_MocA_C3"/>
    <property type="match status" value="1"/>
</dbReference>
<organism evidence="3 4">
    <name type="scientific">Candidatus Fervidibacter japonicus</name>
    <dbReference type="NCBI Taxonomy" id="2035412"/>
    <lineage>
        <taxon>Bacteria</taxon>
        <taxon>Candidatus Fervidibacterota</taxon>
        <taxon>Candidatus Fervidibacter</taxon>
    </lineage>
</organism>
<dbReference type="GO" id="GO:0000166">
    <property type="term" value="F:nucleotide binding"/>
    <property type="evidence" value="ECO:0007669"/>
    <property type="project" value="InterPro"/>
</dbReference>